<dbReference type="AlphaFoldDB" id="C2G3D4"/>
<dbReference type="RefSeq" id="WP_003003378.1">
    <property type="nucleotide sequence ID" value="NZ_GG668630.1"/>
</dbReference>
<accession>C2G3D4</accession>
<dbReference type="Proteomes" id="UP000006241">
    <property type="component" value="Unassembled WGS sequence"/>
</dbReference>
<organism evidence="2 3">
    <name type="scientific">Sphingobacterium spiritivorum ATCC 33300</name>
    <dbReference type="NCBI Taxonomy" id="525372"/>
    <lineage>
        <taxon>Bacteria</taxon>
        <taxon>Pseudomonadati</taxon>
        <taxon>Bacteroidota</taxon>
        <taxon>Sphingobacteriia</taxon>
        <taxon>Sphingobacteriales</taxon>
        <taxon>Sphingobacteriaceae</taxon>
        <taxon>Sphingobacterium</taxon>
    </lineage>
</organism>
<keyword evidence="1" id="KW-1133">Transmembrane helix</keyword>
<name>C2G3D4_SPHSI</name>
<gene>
    <name evidence="2" type="ORF">HMPREF0765_4090</name>
</gene>
<keyword evidence="1" id="KW-0812">Transmembrane</keyword>
<evidence type="ECO:0000256" key="1">
    <source>
        <dbReference type="SAM" id="Phobius"/>
    </source>
</evidence>
<proteinExistence type="predicted"/>
<evidence type="ECO:0000313" key="3">
    <source>
        <dbReference type="Proteomes" id="UP000006241"/>
    </source>
</evidence>
<evidence type="ECO:0000313" key="2">
    <source>
        <dbReference type="EMBL" id="EEI90139.1"/>
    </source>
</evidence>
<protein>
    <submittedName>
        <fullName evidence="2">Uncharacterized protein</fullName>
    </submittedName>
</protein>
<comment type="caution">
    <text evidence="2">The sequence shown here is derived from an EMBL/GenBank/DDBJ whole genome shotgun (WGS) entry which is preliminary data.</text>
</comment>
<feature type="transmembrane region" description="Helical" evidence="1">
    <location>
        <begin position="20"/>
        <end position="40"/>
    </location>
</feature>
<dbReference type="HOGENOM" id="CLU_1081441_0_0_10"/>
<dbReference type="EMBL" id="ACHB01000092">
    <property type="protein sequence ID" value="EEI90139.1"/>
    <property type="molecule type" value="Genomic_DNA"/>
</dbReference>
<sequence>MNENPINKILEKQKKEKAKINRIIFLAVIVFFSFVIIKVLTSSPKDKDVKNEMVSKSKNDVKGKSRKISQILDSISSSPNRKSISFDATSYSGLDFKFSKKWISDRYSDSYMYSEAERGETYLTANITVTSKSKNPMLHEFGLYYLDKDSSLVLVNPMLYRFFRWEDYGTYLGNYNDNSNDFAHRESVKFTLGVSVSDEILNKKLFILTKKEPNLTRNVKRFENPPVSYVGNSSLLSKINRDYEYLDNGYIKVSKLN</sequence>
<keyword evidence="1" id="KW-0472">Membrane</keyword>
<reference evidence="2 3" key="1">
    <citation type="submission" date="2009-01" db="EMBL/GenBank/DDBJ databases">
        <authorList>
            <person name="Qin X."/>
            <person name="Bachman B."/>
            <person name="Battles P."/>
            <person name="Bell A."/>
            <person name="Bess C."/>
            <person name="Bickham C."/>
            <person name="Chaboub L."/>
            <person name="Chen D."/>
            <person name="Coyle M."/>
            <person name="Deiros D.R."/>
            <person name="Dinh H."/>
            <person name="Forbes L."/>
            <person name="Fowler G."/>
            <person name="Francisco L."/>
            <person name="Fu Q."/>
            <person name="Gubbala S."/>
            <person name="Hale W."/>
            <person name="Han Y."/>
            <person name="Hemphill L."/>
            <person name="Highlander S.K."/>
            <person name="Hirani K."/>
            <person name="Hogues M."/>
            <person name="Jackson L."/>
            <person name="Jakkamsetti A."/>
            <person name="Javaid M."/>
            <person name="Jiang H."/>
            <person name="Korchina V."/>
            <person name="Kovar C."/>
            <person name="Lara F."/>
            <person name="Lee S."/>
            <person name="Mata R."/>
            <person name="Mathew T."/>
            <person name="Moen C."/>
            <person name="Morales K."/>
            <person name="Munidasa M."/>
            <person name="Nazareth L."/>
            <person name="Ngo R."/>
            <person name="Nguyen L."/>
            <person name="Okwuonu G."/>
            <person name="Ongeri F."/>
            <person name="Patil S."/>
            <person name="Petrosino J."/>
            <person name="Pham C."/>
            <person name="Pham P."/>
            <person name="Pu L.-L."/>
            <person name="Puazo M."/>
            <person name="Raj R."/>
            <person name="Reid J."/>
            <person name="Rouhana J."/>
            <person name="Saada N."/>
            <person name="Shang Y."/>
            <person name="Simmons D."/>
            <person name="Thornton R."/>
            <person name="Warren J."/>
            <person name="Weissenberger G."/>
            <person name="Zhang J."/>
            <person name="Zhang L."/>
            <person name="Zhou C."/>
            <person name="Zhu D."/>
            <person name="Muzny D."/>
            <person name="Worley K."/>
            <person name="Gibbs R."/>
        </authorList>
    </citation>
    <scope>NUCLEOTIDE SEQUENCE [LARGE SCALE GENOMIC DNA]</scope>
    <source>
        <strain evidence="2 3">ATCC 33300</strain>
    </source>
</reference>